<dbReference type="PROSITE" id="PS51186">
    <property type="entry name" value="GNAT"/>
    <property type="match status" value="1"/>
</dbReference>
<keyword evidence="3" id="KW-1185">Reference proteome</keyword>
<dbReference type="EMBL" id="JBHTBH010000020">
    <property type="protein sequence ID" value="MFC7331372.1"/>
    <property type="molecule type" value="Genomic_DNA"/>
</dbReference>
<dbReference type="InterPro" id="IPR000182">
    <property type="entry name" value="GNAT_dom"/>
</dbReference>
<reference evidence="3" key="1">
    <citation type="journal article" date="2019" name="Int. J. Syst. Evol. Microbiol.">
        <title>The Global Catalogue of Microorganisms (GCM) 10K type strain sequencing project: providing services to taxonomists for standard genome sequencing and annotation.</title>
        <authorList>
            <consortium name="The Broad Institute Genomics Platform"/>
            <consortium name="The Broad Institute Genome Sequencing Center for Infectious Disease"/>
            <person name="Wu L."/>
            <person name="Ma J."/>
        </authorList>
    </citation>
    <scope>NUCLEOTIDE SEQUENCE [LARGE SCALE GENOMIC DNA]</scope>
    <source>
        <strain evidence="3">CGMCC 4.7382</strain>
    </source>
</reference>
<accession>A0ABW2KN16</accession>
<evidence type="ECO:0000313" key="3">
    <source>
        <dbReference type="Proteomes" id="UP001596540"/>
    </source>
</evidence>
<gene>
    <name evidence="2" type="ORF">ACFQRF_26880</name>
</gene>
<protein>
    <recommendedName>
        <fullName evidence="1">N-acetyltransferase domain-containing protein</fullName>
    </recommendedName>
</protein>
<sequence length="138" mass="15209">MSVTLVELTNTDHTFYPTLGPFLARREVHAYLGGNVWDDDAKTWIVARHRRRTVGFVAVAARGRRWLVESLYITPDAPQGTGEALAAAAVARCGPAELHAIARHAHAGPYLAVGFTITSQTKEFARMTRPAQQKEVEK</sequence>
<dbReference type="Proteomes" id="UP001596540">
    <property type="component" value="Unassembled WGS sequence"/>
</dbReference>
<name>A0ABW2KN16_9ACTN</name>
<feature type="domain" description="N-acetyltransferase" evidence="1">
    <location>
        <begin position="3"/>
        <end position="132"/>
    </location>
</feature>
<dbReference type="InterPro" id="IPR016181">
    <property type="entry name" value="Acyl_CoA_acyltransferase"/>
</dbReference>
<comment type="caution">
    <text evidence="2">The sequence shown here is derived from an EMBL/GenBank/DDBJ whole genome shotgun (WGS) entry which is preliminary data.</text>
</comment>
<dbReference type="Gene3D" id="3.40.630.30">
    <property type="match status" value="1"/>
</dbReference>
<evidence type="ECO:0000313" key="2">
    <source>
        <dbReference type="EMBL" id="MFC7331372.1"/>
    </source>
</evidence>
<organism evidence="2 3">
    <name type="scientific">Marinactinospora rubrisoli</name>
    <dbReference type="NCBI Taxonomy" id="2715399"/>
    <lineage>
        <taxon>Bacteria</taxon>
        <taxon>Bacillati</taxon>
        <taxon>Actinomycetota</taxon>
        <taxon>Actinomycetes</taxon>
        <taxon>Streptosporangiales</taxon>
        <taxon>Nocardiopsidaceae</taxon>
        <taxon>Marinactinospora</taxon>
    </lineage>
</organism>
<evidence type="ECO:0000259" key="1">
    <source>
        <dbReference type="PROSITE" id="PS51186"/>
    </source>
</evidence>
<dbReference type="RefSeq" id="WP_379874177.1">
    <property type="nucleotide sequence ID" value="NZ_JBHTBH010000020.1"/>
</dbReference>
<proteinExistence type="predicted"/>
<dbReference type="SUPFAM" id="SSF55729">
    <property type="entry name" value="Acyl-CoA N-acyltransferases (Nat)"/>
    <property type="match status" value="1"/>
</dbReference>